<evidence type="ECO:0000313" key="2">
    <source>
        <dbReference type="EMBL" id="KAK7065863.1"/>
    </source>
</evidence>
<keyword evidence="3" id="KW-1185">Reference proteome</keyword>
<comment type="caution">
    <text evidence="2">The sequence shown here is derived from an EMBL/GenBank/DDBJ whole genome shotgun (WGS) entry which is preliminary data.</text>
</comment>
<proteinExistence type="predicted"/>
<dbReference type="Proteomes" id="UP001381693">
    <property type="component" value="Unassembled WGS sequence"/>
</dbReference>
<evidence type="ECO:0000256" key="1">
    <source>
        <dbReference type="SAM" id="MobiDB-lite"/>
    </source>
</evidence>
<protein>
    <submittedName>
        <fullName evidence="2">Uncharacterized protein</fullName>
    </submittedName>
</protein>
<organism evidence="2 3">
    <name type="scientific">Halocaridina rubra</name>
    <name type="common">Hawaiian red shrimp</name>
    <dbReference type="NCBI Taxonomy" id="373956"/>
    <lineage>
        <taxon>Eukaryota</taxon>
        <taxon>Metazoa</taxon>
        <taxon>Ecdysozoa</taxon>
        <taxon>Arthropoda</taxon>
        <taxon>Crustacea</taxon>
        <taxon>Multicrustacea</taxon>
        <taxon>Malacostraca</taxon>
        <taxon>Eumalacostraca</taxon>
        <taxon>Eucarida</taxon>
        <taxon>Decapoda</taxon>
        <taxon>Pleocyemata</taxon>
        <taxon>Caridea</taxon>
        <taxon>Atyoidea</taxon>
        <taxon>Atyidae</taxon>
        <taxon>Halocaridina</taxon>
    </lineage>
</organism>
<dbReference type="AlphaFoldDB" id="A0AAN8WMT8"/>
<feature type="region of interest" description="Disordered" evidence="1">
    <location>
        <begin position="415"/>
        <end position="434"/>
    </location>
</feature>
<accession>A0AAN8WMT8</accession>
<dbReference type="EMBL" id="JAXCGZ010019720">
    <property type="protein sequence ID" value="KAK7065863.1"/>
    <property type="molecule type" value="Genomic_DNA"/>
</dbReference>
<sequence>MTTKPPVFEDSRDVSNKFLNEIAVSGHNITGIMYDLDEGTDEKSATSFHAKENFKLEPSVSTYKSREEDLELGKSTNITFEPFDQEKKHYDNCVGNTDDLLTNRVDEAEGRLIVPSREVVFPINVGSLFPLLLQTKNSANDRFRITIDAQPFMDAIKIGSVANPSISGNDIITKTDIRTVNGMNQTVPVGDIKYSLIYKVNKTHYQFMTERSGYVLYERLQEIDQRDIKNIHENGETVDLYTGLHSQMYCLVRNKTKNDIKTISGSEQSVYGLDPDKNDGGELVDQTLIKVLGHEHVQTLSSLFTNKMLPFRTHNVTYPSGVHLLYDFSYKNINLSNAVNMSELRPKLSFVYTKNSKVPSWSDPTTEDTFKPKFETNVIVREVCGLLYSPGKATKYFSSRSSLDSMKIAAIKRAVEDDDDTVDDASKKSKTSSL</sequence>
<evidence type="ECO:0000313" key="3">
    <source>
        <dbReference type="Proteomes" id="UP001381693"/>
    </source>
</evidence>
<reference evidence="2 3" key="1">
    <citation type="submission" date="2023-11" db="EMBL/GenBank/DDBJ databases">
        <title>Halocaridina rubra genome assembly.</title>
        <authorList>
            <person name="Smith C."/>
        </authorList>
    </citation>
    <scope>NUCLEOTIDE SEQUENCE [LARGE SCALE GENOMIC DNA]</scope>
    <source>
        <strain evidence="2">EP-1</strain>
        <tissue evidence="2">Whole</tissue>
    </source>
</reference>
<name>A0AAN8WMT8_HALRR</name>
<gene>
    <name evidence="2" type="ORF">SK128_009361</name>
</gene>